<gene>
    <name evidence="2" type="ORF">MNBD_ALPHA05-1511</name>
</gene>
<name>A0A3B0T3R1_9ZZZZ</name>
<protein>
    <submittedName>
        <fullName evidence="2">Uncharacterized protein</fullName>
    </submittedName>
</protein>
<evidence type="ECO:0000256" key="1">
    <source>
        <dbReference type="SAM" id="MobiDB-lite"/>
    </source>
</evidence>
<feature type="non-terminal residue" evidence="2">
    <location>
        <position position="230"/>
    </location>
</feature>
<dbReference type="EMBL" id="UOEH01000396">
    <property type="protein sequence ID" value="VAW03474.1"/>
    <property type="molecule type" value="Genomic_DNA"/>
</dbReference>
<feature type="compositionally biased region" description="Acidic residues" evidence="1">
    <location>
        <begin position="110"/>
        <end position="120"/>
    </location>
</feature>
<organism evidence="2">
    <name type="scientific">hydrothermal vent metagenome</name>
    <dbReference type="NCBI Taxonomy" id="652676"/>
    <lineage>
        <taxon>unclassified sequences</taxon>
        <taxon>metagenomes</taxon>
        <taxon>ecological metagenomes</taxon>
    </lineage>
</organism>
<dbReference type="AlphaFoldDB" id="A0A3B0T3R1"/>
<proteinExistence type="predicted"/>
<evidence type="ECO:0000313" key="2">
    <source>
        <dbReference type="EMBL" id="VAW03474.1"/>
    </source>
</evidence>
<accession>A0A3B0T3R1</accession>
<sequence>MAKVDGTILQRKTKRRGAGDGDAAHLEQVATVLAKELAAVFSAALDAKIEAEHRAPQTDMFGEILQALDKALTPYQFSFPTGDEVIIYLDLEAVALAVRWSLDGVVVEAGDGENESDDASPEVVLETPDETDAPADKKISITDRRLAKLLAEKFSAGVFGNNQRHGLFTNAAALEFETLAENGEQLDIGEPDTIAHNFMFDLNLRKGGPLGAIGFVAAASLIQPPQQEDA</sequence>
<feature type="region of interest" description="Disordered" evidence="1">
    <location>
        <begin position="110"/>
        <end position="134"/>
    </location>
</feature>
<reference evidence="2" key="1">
    <citation type="submission" date="2018-06" db="EMBL/GenBank/DDBJ databases">
        <authorList>
            <person name="Zhirakovskaya E."/>
        </authorList>
    </citation>
    <scope>NUCLEOTIDE SEQUENCE</scope>
</reference>